<dbReference type="EMBL" id="JABWUV010000001">
    <property type="protein sequence ID" value="KAF6387426.1"/>
    <property type="molecule type" value="Genomic_DNA"/>
</dbReference>
<protein>
    <submittedName>
        <fullName evidence="2">Uncharacterized protein</fullName>
    </submittedName>
</protein>
<keyword evidence="3" id="KW-1185">Reference proteome</keyword>
<dbReference type="Proteomes" id="UP000527355">
    <property type="component" value="Unassembled WGS sequence"/>
</dbReference>
<name>A0A7J8AMI3_MYOMY</name>
<accession>A0A7J8AMI3</accession>
<feature type="region of interest" description="Disordered" evidence="1">
    <location>
        <begin position="1"/>
        <end position="39"/>
    </location>
</feature>
<sequence>MTASQRLCTWAGGTRGNKSPGPGRQPRGPRAEQCGPGPLCAAPRPRAGTYVASTCGAAKCMCGDVRICWDRLGERRRGQDRGKVRVGVRRAGRREGARAPRAARPAPHNKVQGRAEVEEAARERPPAHTPPCEQRRVLAGRKLSRRRRPQLPAPPGPAARQGDPRKSGGGASASRALADPPGRCASPAAGLALAEVRAVNMAP</sequence>
<evidence type="ECO:0000313" key="3">
    <source>
        <dbReference type="Proteomes" id="UP000527355"/>
    </source>
</evidence>
<reference evidence="2 3" key="1">
    <citation type="journal article" date="2020" name="Nature">
        <title>Six reference-quality genomes reveal evolution of bat adaptations.</title>
        <authorList>
            <person name="Jebb D."/>
            <person name="Huang Z."/>
            <person name="Pippel M."/>
            <person name="Hughes G.M."/>
            <person name="Lavrichenko K."/>
            <person name="Devanna P."/>
            <person name="Winkler S."/>
            <person name="Jermiin L.S."/>
            <person name="Skirmuntt E.C."/>
            <person name="Katzourakis A."/>
            <person name="Burkitt-Gray L."/>
            <person name="Ray D.A."/>
            <person name="Sullivan K.A.M."/>
            <person name="Roscito J.G."/>
            <person name="Kirilenko B.M."/>
            <person name="Davalos L.M."/>
            <person name="Corthals A.P."/>
            <person name="Power M.L."/>
            <person name="Jones G."/>
            <person name="Ransome R.D."/>
            <person name="Dechmann D.K.N."/>
            <person name="Locatelli A.G."/>
            <person name="Puechmaille S.J."/>
            <person name="Fedrigo O."/>
            <person name="Jarvis E.D."/>
            <person name="Hiller M."/>
            <person name="Vernes S.C."/>
            <person name="Myers E.W."/>
            <person name="Teeling E.C."/>
        </authorList>
    </citation>
    <scope>NUCLEOTIDE SEQUENCE [LARGE SCALE GENOMIC DNA]</scope>
    <source>
        <strain evidence="2">MMyoMyo1</strain>
        <tissue evidence="2">Flight muscle</tissue>
    </source>
</reference>
<feature type="compositionally biased region" description="Basic and acidic residues" evidence="1">
    <location>
        <begin position="113"/>
        <end position="126"/>
    </location>
</feature>
<gene>
    <name evidence="2" type="ORF">mMyoMyo1_007924</name>
</gene>
<evidence type="ECO:0000313" key="2">
    <source>
        <dbReference type="EMBL" id="KAF6387426.1"/>
    </source>
</evidence>
<proteinExistence type="predicted"/>
<feature type="compositionally biased region" description="Basic residues" evidence="1">
    <location>
        <begin position="138"/>
        <end position="149"/>
    </location>
</feature>
<evidence type="ECO:0000256" key="1">
    <source>
        <dbReference type="SAM" id="MobiDB-lite"/>
    </source>
</evidence>
<dbReference type="AlphaFoldDB" id="A0A7J8AMI3"/>
<feature type="region of interest" description="Disordered" evidence="1">
    <location>
        <begin position="76"/>
        <end position="186"/>
    </location>
</feature>
<comment type="caution">
    <text evidence="2">The sequence shown here is derived from an EMBL/GenBank/DDBJ whole genome shotgun (WGS) entry which is preliminary data.</text>
</comment>
<organism evidence="2 3">
    <name type="scientific">Myotis myotis</name>
    <name type="common">Greater mouse-eared bat</name>
    <name type="synonym">Vespertilio myotis</name>
    <dbReference type="NCBI Taxonomy" id="51298"/>
    <lineage>
        <taxon>Eukaryota</taxon>
        <taxon>Metazoa</taxon>
        <taxon>Chordata</taxon>
        <taxon>Craniata</taxon>
        <taxon>Vertebrata</taxon>
        <taxon>Euteleostomi</taxon>
        <taxon>Mammalia</taxon>
        <taxon>Eutheria</taxon>
        <taxon>Laurasiatheria</taxon>
        <taxon>Chiroptera</taxon>
        <taxon>Yangochiroptera</taxon>
        <taxon>Vespertilionidae</taxon>
        <taxon>Myotis</taxon>
    </lineage>
</organism>